<reference evidence="1 2" key="1">
    <citation type="journal article" date="2023" name="Ecotoxicol. Environ. Saf.">
        <title>Mercury remediation potential of mercury-resistant strain Rheinheimera metallidurans sp. nov. isolated from a municipal waste dumping site.</title>
        <authorList>
            <person name="Yadav V."/>
            <person name="Manjhi A."/>
            <person name="Vadakedath N."/>
        </authorList>
    </citation>
    <scope>NUCLEOTIDE SEQUENCE [LARGE SCALE GENOMIC DNA]</scope>
    <source>
        <strain evidence="1 2">E-49</strain>
    </source>
</reference>
<dbReference type="InterPro" id="IPR022050">
    <property type="entry name" value="T_hemolysin"/>
</dbReference>
<protein>
    <submittedName>
        <fullName evidence="1">Thermostable hemolysin</fullName>
    </submittedName>
</protein>
<accession>A0ABU8CA73</accession>
<dbReference type="EMBL" id="JALAAR010000013">
    <property type="protein sequence ID" value="MEH8018515.1"/>
    <property type="molecule type" value="Genomic_DNA"/>
</dbReference>
<dbReference type="RefSeq" id="WP_335736921.1">
    <property type="nucleotide sequence ID" value="NZ_JALAAR010000013.1"/>
</dbReference>
<keyword evidence="2" id="KW-1185">Reference proteome</keyword>
<dbReference type="Pfam" id="PF12261">
    <property type="entry name" value="T_hemolysin"/>
    <property type="match status" value="1"/>
</dbReference>
<sequence length="235" mass="26169">MNSTNLALTSAAVASDSPQQATADSLHAVLQLIDSQHPNRQALQHFIAQGFARHYQATVSQFMPYLVGVQQAGAFQAALGIRFARQHRLFTEQYLPSAAERVLQQHGIVSCRADIAEIGHLYAESAVALMQLFVLTVQALHQLNIRHLVFAATADLQRMLQRHGLKLSVLAKADPSRLGDKAKDWGSYYLQQPQVCVLSLPQAAERIHGDNRLQQLIFRHWPQLHSLVDTLKESV</sequence>
<proteinExistence type="predicted"/>
<evidence type="ECO:0000313" key="2">
    <source>
        <dbReference type="Proteomes" id="UP001375382"/>
    </source>
</evidence>
<organism evidence="1 2">
    <name type="scientific">Rheinheimera muenzenbergensis</name>
    <dbReference type="NCBI Taxonomy" id="1193628"/>
    <lineage>
        <taxon>Bacteria</taxon>
        <taxon>Pseudomonadati</taxon>
        <taxon>Pseudomonadota</taxon>
        <taxon>Gammaproteobacteria</taxon>
        <taxon>Chromatiales</taxon>
        <taxon>Chromatiaceae</taxon>
        <taxon>Rheinheimera</taxon>
    </lineage>
</organism>
<comment type="caution">
    <text evidence="1">The sequence shown here is derived from an EMBL/GenBank/DDBJ whole genome shotgun (WGS) entry which is preliminary data.</text>
</comment>
<dbReference type="Proteomes" id="UP001375382">
    <property type="component" value="Unassembled WGS sequence"/>
</dbReference>
<name>A0ABU8CA73_9GAMM</name>
<gene>
    <name evidence="1" type="ORF">MN202_14830</name>
</gene>
<evidence type="ECO:0000313" key="1">
    <source>
        <dbReference type="EMBL" id="MEH8018515.1"/>
    </source>
</evidence>